<dbReference type="Pfam" id="PF00010">
    <property type="entry name" value="HLH"/>
    <property type="match status" value="1"/>
</dbReference>
<name>E3LW93_CAERE</name>
<dbReference type="AlphaFoldDB" id="E3LW93"/>
<proteinExistence type="predicted"/>
<evidence type="ECO:0000259" key="2">
    <source>
        <dbReference type="Pfam" id="PF00010"/>
    </source>
</evidence>
<dbReference type="HOGENOM" id="CLU_934604_0_0_1"/>
<dbReference type="CTD" id="9811787"/>
<reference evidence="3" key="1">
    <citation type="submission" date="2007-07" db="EMBL/GenBank/DDBJ databases">
        <title>PCAP assembly of the Caenorhabditis remanei genome.</title>
        <authorList>
            <consortium name="The Caenorhabditis remanei Sequencing Consortium"/>
            <person name="Wilson R.K."/>
        </authorList>
    </citation>
    <scope>NUCLEOTIDE SEQUENCE [LARGE SCALE GENOMIC DNA]</scope>
    <source>
        <strain evidence="3">PB4641</strain>
    </source>
</reference>
<feature type="domain" description="BHLH" evidence="2">
    <location>
        <begin position="88"/>
        <end position="142"/>
    </location>
</feature>
<feature type="compositionally biased region" description="Acidic residues" evidence="1">
    <location>
        <begin position="314"/>
        <end position="324"/>
    </location>
</feature>
<evidence type="ECO:0000256" key="1">
    <source>
        <dbReference type="SAM" id="MobiDB-lite"/>
    </source>
</evidence>
<dbReference type="GO" id="GO:0046983">
    <property type="term" value="F:protein dimerization activity"/>
    <property type="evidence" value="ECO:0007669"/>
    <property type="project" value="InterPro"/>
</dbReference>
<evidence type="ECO:0000313" key="4">
    <source>
        <dbReference type="Proteomes" id="UP000008281"/>
    </source>
</evidence>
<dbReference type="SUPFAM" id="SSF47459">
    <property type="entry name" value="HLH, helix-loop-helix DNA-binding domain"/>
    <property type="match status" value="1"/>
</dbReference>
<feature type="region of interest" description="Disordered" evidence="1">
    <location>
        <begin position="300"/>
        <end position="324"/>
    </location>
</feature>
<sequence length="324" mass="36012">MESPIVQKEKSRKQLAEERRNNAFIAAVGNIKEELIQRGYGQEEDLGSQPAVLMCVAETLNQVDLKAKYPVEARRKKEGGKMPREKEKMVKATREQMRRNKKNAAIESLREFINRKELGDKPPKRLEQLEVVNTILEHIRTLPINNIVTPASVQQPFGQISPPIITIPASFSQPRRATGAFNIDSLLGRIAPTTSPKSPSLPTLIPTPPLVFLDQQFPVVPPVGSPTPGLPDVLPAGPALLFQPAPMLNFPLAPNPFSMLTPMDPIALQIQHQIQIECQRMLQNRASIQKTAEEIQIKEEELSRAGSSQPTEVSIEEENADLLN</sequence>
<feature type="region of interest" description="Disordered" evidence="1">
    <location>
        <begin position="75"/>
        <end position="101"/>
    </location>
</feature>
<dbReference type="InterPro" id="IPR036638">
    <property type="entry name" value="HLH_DNA-bd_sf"/>
</dbReference>
<gene>
    <name evidence="3" type="ORF">CRE_03041</name>
</gene>
<dbReference type="InParanoid" id="E3LW93"/>
<feature type="compositionally biased region" description="Basic and acidic residues" evidence="1">
    <location>
        <begin position="75"/>
        <end position="98"/>
    </location>
</feature>
<accession>E3LW93</accession>
<organism evidence="4">
    <name type="scientific">Caenorhabditis remanei</name>
    <name type="common">Caenorhabditis vulgaris</name>
    <dbReference type="NCBI Taxonomy" id="31234"/>
    <lineage>
        <taxon>Eukaryota</taxon>
        <taxon>Metazoa</taxon>
        <taxon>Ecdysozoa</taxon>
        <taxon>Nematoda</taxon>
        <taxon>Chromadorea</taxon>
        <taxon>Rhabditida</taxon>
        <taxon>Rhabditina</taxon>
        <taxon>Rhabditomorpha</taxon>
        <taxon>Rhabditoidea</taxon>
        <taxon>Rhabditidae</taxon>
        <taxon>Peloderinae</taxon>
        <taxon>Caenorhabditis</taxon>
    </lineage>
</organism>
<dbReference type="Proteomes" id="UP000008281">
    <property type="component" value="Unassembled WGS sequence"/>
</dbReference>
<evidence type="ECO:0000313" key="3">
    <source>
        <dbReference type="EMBL" id="EFO83631.1"/>
    </source>
</evidence>
<protein>
    <recommendedName>
        <fullName evidence="2">BHLH domain-containing protein</fullName>
    </recommendedName>
</protein>
<dbReference type="RefSeq" id="XP_003111770.2">
    <property type="nucleotide sequence ID" value="XM_003111722.2"/>
</dbReference>
<dbReference type="EMBL" id="DS268417">
    <property type="protein sequence ID" value="EFO83631.1"/>
    <property type="molecule type" value="Genomic_DNA"/>
</dbReference>
<dbReference type="InterPro" id="IPR011598">
    <property type="entry name" value="bHLH_dom"/>
</dbReference>
<dbReference type="KEGG" id="crq:GCK72_010931"/>
<dbReference type="GeneID" id="9811787"/>
<keyword evidence="4" id="KW-1185">Reference proteome</keyword>
<dbReference type="FunCoup" id="E3LW93">
    <property type="interactions" value="1338"/>
</dbReference>